<dbReference type="Pfam" id="PF01810">
    <property type="entry name" value="LysE"/>
    <property type="match status" value="1"/>
</dbReference>
<keyword evidence="2" id="KW-1003">Cell membrane</keyword>
<organism evidence="7 8">
    <name type="scientific">Roseospira marina</name>
    <dbReference type="NCBI Taxonomy" id="140057"/>
    <lineage>
        <taxon>Bacteria</taxon>
        <taxon>Pseudomonadati</taxon>
        <taxon>Pseudomonadota</taxon>
        <taxon>Alphaproteobacteria</taxon>
        <taxon>Rhodospirillales</taxon>
        <taxon>Rhodospirillaceae</taxon>
        <taxon>Roseospira</taxon>
    </lineage>
</organism>
<evidence type="ECO:0000256" key="3">
    <source>
        <dbReference type="ARBA" id="ARBA00022692"/>
    </source>
</evidence>
<keyword evidence="5 6" id="KW-0472">Membrane</keyword>
<dbReference type="OrthoDB" id="9804822at2"/>
<evidence type="ECO:0000256" key="5">
    <source>
        <dbReference type="ARBA" id="ARBA00023136"/>
    </source>
</evidence>
<name>A0A5M6IE06_9PROT</name>
<dbReference type="InterPro" id="IPR001123">
    <property type="entry name" value="LeuE-type"/>
</dbReference>
<dbReference type="RefSeq" id="WP_150062148.1">
    <property type="nucleotide sequence ID" value="NZ_JACHII010000004.1"/>
</dbReference>
<feature type="transmembrane region" description="Helical" evidence="6">
    <location>
        <begin position="41"/>
        <end position="62"/>
    </location>
</feature>
<protein>
    <submittedName>
        <fullName evidence="7">LysE family translocator</fullName>
    </submittedName>
</protein>
<sequence>MFDLTTWLAFLAACTLLVIVPGPTVTVIIANSLRAGPSAGLMNVAGTQLGLLVMIGVLALGLDTVVSQAGAVFDVLRLVGAAYLIWLGVKMWRSDGRLGQAEAGTPRSHARYAWQGFLVIWSNPKALLFFGAFIPQFVDPAGNAALQVTLLGLTFMGVALVLDGAYAMAAGTTGALLSRRNVRALERASGSFLIGGGVWLALSRRMTA</sequence>
<dbReference type="PANTHER" id="PTHR30086">
    <property type="entry name" value="ARGININE EXPORTER PROTEIN ARGO"/>
    <property type="match status" value="1"/>
</dbReference>
<comment type="caution">
    <text evidence="7">The sequence shown here is derived from an EMBL/GenBank/DDBJ whole genome shotgun (WGS) entry which is preliminary data.</text>
</comment>
<gene>
    <name evidence="7" type="ORF">F1188_09405</name>
</gene>
<evidence type="ECO:0000256" key="4">
    <source>
        <dbReference type="ARBA" id="ARBA00022989"/>
    </source>
</evidence>
<evidence type="ECO:0000313" key="8">
    <source>
        <dbReference type="Proteomes" id="UP000324065"/>
    </source>
</evidence>
<dbReference type="GO" id="GO:0015171">
    <property type="term" value="F:amino acid transmembrane transporter activity"/>
    <property type="evidence" value="ECO:0007669"/>
    <property type="project" value="TreeGrafter"/>
</dbReference>
<dbReference type="PIRSF" id="PIRSF006324">
    <property type="entry name" value="LeuE"/>
    <property type="match status" value="1"/>
</dbReference>
<evidence type="ECO:0000256" key="2">
    <source>
        <dbReference type="ARBA" id="ARBA00022475"/>
    </source>
</evidence>
<keyword evidence="3 6" id="KW-0812">Transmembrane</keyword>
<feature type="transmembrane region" description="Helical" evidence="6">
    <location>
        <begin position="117"/>
        <end position="138"/>
    </location>
</feature>
<dbReference type="GO" id="GO:0005886">
    <property type="term" value="C:plasma membrane"/>
    <property type="evidence" value="ECO:0007669"/>
    <property type="project" value="UniProtKB-SubCell"/>
</dbReference>
<comment type="subcellular location">
    <subcellularLocation>
        <location evidence="1">Cell membrane</location>
        <topology evidence="1">Multi-pass membrane protein</topology>
    </subcellularLocation>
</comment>
<feature type="transmembrane region" description="Helical" evidence="6">
    <location>
        <begin position="6"/>
        <end position="29"/>
    </location>
</feature>
<feature type="transmembrane region" description="Helical" evidence="6">
    <location>
        <begin position="150"/>
        <end position="177"/>
    </location>
</feature>
<evidence type="ECO:0000256" key="6">
    <source>
        <dbReference type="SAM" id="Phobius"/>
    </source>
</evidence>
<evidence type="ECO:0000313" key="7">
    <source>
        <dbReference type="EMBL" id="KAA5605818.1"/>
    </source>
</evidence>
<keyword evidence="4 6" id="KW-1133">Transmembrane helix</keyword>
<dbReference type="AlphaFoldDB" id="A0A5M6IE06"/>
<accession>A0A5M6IE06</accession>
<reference evidence="7 8" key="1">
    <citation type="submission" date="2019-09" db="EMBL/GenBank/DDBJ databases">
        <title>Genome sequence of Roseospira marina, one of the more divergent members of the non-sulfur purple photosynthetic bacterial family, the Rhodospirillaceae.</title>
        <authorList>
            <person name="Meyer T."/>
            <person name="Kyndt J."/>
        </authorList>
    </citation>
    <scope>NUCLEOTIDE SEQUENCE [LARGE SCALE GENOMIC DNA]</scope>
    <source>
        <strain evidence="7 8">DSM 15113</strain>
    </source>
</reference>
<dbReference type="EMBL" id="VWPJ01000007">
    <property type="protein sequence ID" value="KAA5605818.1"/>
    <property type="molecule type" value="Genomic_DNA"/>
</dbReference>
<dbReference type="PANTHER" id="PTHR30086:SF20">
    <property type="entry name" value="ARGININE EXPORTER PROTEIN ARGO-RELATED"/>
    <property type="match status" value="1"/>
</dbReference>
<keyword evidence="8" id="KW-1185">Reference proteome</keyword>
<evidence type="ECO:0000256" key="1">
    <source>
        <dbReference type="ARBA" id="ARBA00004651"/>
    </source>
</evidence>
<proteinExistence type="predicted"/>
<dbReference type="Proteomes" id="UP000324065">
    <property type="component" value="Unassembled WGS sequence"/>
</dbReference>